<name>A0A9D1I5F0_9FIRM</name>
<dbReference type="PANTHER" id="PTHR34039:SF1">
    <property type="entry name" value="UPF0102 PROTEIN YRAN"/>
    <property type="match status" value="1"/>
</dbReference>
<proteinExistence type="inferred from homology"/>
<protein>
    <recommendedName>
        <fullName evidence="2">UPF0102 protein IAD16_08145</fullName>
    </recommendedName>
</protein>
<dbReference type="SUPFAM" id="SSF52980">
    <property type="entry name" value="Restriction endonuclease-like"/>
    <property type="match status" value="1"/>
</dbReference>
<dbReference type="InterPro" id="IPR011335">
    <property type="entry name" value="Restrct_endonuc-II-like"/>
</dbReference>
<dbReference type="EMBL" id="DVMO01000125">
    <property type="protein sequence ID" value="HIU28334.1"/>
    <property type="molecule type" value="Genomic_DNA"/>
</dbReference>
<evidence type="ECO:0000313" key="4">
    <source>
        <dbReference type="Proteomes" id="UP000824091"/>
    </source>
</evidence>
<dbReference type="AlphaFoldDB" id="A0A9D1I5F0"/>
<comment type="caution">
    <text evidence="3">The sequence shown here is derived from an EMBL/GenBank/DDBJ whole genome shotgun (WGS) entry which is preliminary data.</text>
</comment>
<accession>A0A9D1I5F0</accession>
<sequence length="111" mass="12833">MGNAKKIGTAGEELAAEILKGKGYYIITRNFSCPYGEVDIIAVRDRIISFIEVKTRTTEEYGRPAEAVDIKKQKHLRNAARFFLSRYRRRFDGIEFHVMEIEINHIKGLEI</sequence>
<evidence type="ECO:0000256" key="2">
    <source>
        <dbReference type="HAMAP-Rule" id="MF_00048"/>
    </source>
</evidence>
<dbReference type="InterPro" id="IPR003509">
    <property type="entry name" value="UPF0102_YraN-like"/>
</dbReference>
<evidence type="ECO:0000256" key="1">
    <source>
        <dbReference type="ARBA" id="ARBA00006738"/>
    </source>
</evidence>
<reference evidence="3" key="2">
    <citation type="journal article" date="2021" name="PeerJ">
        <title>Extensive microbial diversity within the chicken gut microbiome revealed by metagenomics and culture.</title>
        <authorList>
            <person name="Gilroy R."/>
            <person name="Ravi A."/>
            <person name="Getino M."/>
            <person name="Pursley I."/>
            <person name="Horton D.L."/>
            <person name="Alikhan N.F."/>
            <person name="Baker D."/>
            <person name="Gharbi K."/>
            <person name="Hall N."/>
            <person name="Watson M."/>
            <person name="Adriaenssens E.M."/>
            <person name="Foster-Nyarko E."/>
            <person name="Jarju S."/>
            <person name="Secka A."/>
            <person name="Antonio M."/>
            <person name="Oren A."/>
            <person name="Chaudhuri R.R."/>
            <person name="La Ragione R."/>
            <person name="Hildebrand F."/>
            <person name="Pallen M.J."/>
        </authorList>
    </citation>
    <scope>NUCLEOTIDE SEQUENCE</scope>
    <source>
        <strain evidence="3">11300</strain>
    </source>
</reference>
<dbReference type="Pfam" id="PF02021">
    <property type="entry name" value="UPF0102"/>
    <property type="match status" value="1"/>
</dbReference>
<dbReference type="HAMAP" id="MF_00048">
    <property type="entry name" value="UPF0102"/>
    <property type="match status" value="1"/>
</dbReference>
<organism evidence="3 4">
    <name type="scientific">Candidatus Fimisoma avicola</name>
    <dbReference type="NCBI Taxonomy" id="2840826"/>
    <lineage>
        <taxon>Bacteria</taxon>
        <taxon>Bacillati</taxon>
        <taxon>Bacillota</taxon>
        <taxon>Clostridia</taxon>
        <taxon>Eubacteriales</taxon>
        <taxon>Candidatus Fimisoma</taxon>
    </lineage>
</organism>
<dbReference type="InterPro" id="IPR011856">
    <property type="entry name" value="tRNA_endonuc-like_dom_sf"/>
</dbReference>
<dbReference type="CDD" id="cd20736">
    <property type="entry name" value="PoNe_Nuclease"/>
    <property type="match status" value="1"/>
</dbReference>
<dbReference type="GO" id="GO:0003676">
    <property type="term" value="F:nucleic acid binding"/>
    <property type="evidence" value="ECO:0007669"/>
    <property type="project" value="InterPro"/>
</dbReference>
<dbReference type="Proteomes" id="UP000824091">
    <property type="component" value="Unassembled WGS sequence"/>
</dbReference>
<gene>
    <name evidence="3" type="ORF">IAD16_08145</name>
</gene>
<reference evidence="3" key="1">
    <citation type="submission" date="2020-10" db="EMBL/GenBank/DDBJ databases">
        <authorList>
            <person name="Gilroy R."/>
        </authorList>
    </citation>
    <scope>NUCLEOTIDE SEQUENCE</scope>
    <source>
        <strain evidence="3">11300</strain>
    </source>
</reference>
<dbReference type="Gene3D" id="3.40.1350.10">
    <property type="match status" value="1"/>
</dbReference>
<comment type="similarity">
    <text evidence="1 2">Belongs to the UPF0102 family.</text>
</comment>
<dbReference type="NCBIfam" id="TIGR00252">
    <property type="entry name" value="YraN family protein"/>
    <property type="match status" value="1"/>
</dbReference>
<evidence type="ECO:0000313" key="3">
    <source>
        <dbReference type="EMBL" id="HIU28334.1"/>
    </source>
</evidence>
<dbReference type="PANTHER" id="PTHR34039">
    <property type="entry name" value="UPF0102 PROTEIN YRAN"/>
    <property type="match status" value="1"/>
</dbReference>